<evidence type="ECO:0000313" key="4">
    <source>
        <dbReference type="Proteomes" id="UP000034894"/>
    </source>
</evidence>
<keyword evidence="2" id="KW-1133">Transmembrane helix</keyword>
<accession>A0A0G1FUP4</accession>
<protein>
    <submittedName>
        <fullName evidence="3">Uncharacterized protein</fullName>
    </submittedName>
</protein>
<comment type="caution">
    <text evidence="3">The sequence shown here is derived from an EMBL/GenBank/DDBJ whole genome shotgun (WGS) entry which is preliminary data.</text>
</comment>
<keyword evidence="2" id="KW-0812">Transmembrane</keyword>
<gene>
    <name evidence="3" type="ORF">UV73_C0001G0227</name>
</gene>
<sequence>MSDSNNISVKDYSGRPLVHQMDSNKTFYKIIAFGVVLVMSGVLSGYFLSGLSSNKISTGEGLFGDGSDQTEIAGSADSKTFKDSAEGTLSAGGVDGEGTHQLKRPGGESQTVALTSSVLDLSKFEGKQVKVWGETFAAQTAGWLMDVGKVEVVR</sequence>
<evidence type="ECO:0000256" key="2">
    <source>
        <dbReference type="SAM" id="Phobius"/>
    </source>
</evidence>
<dbReference type="Proteomes" id="UP000034894">
    <property type="component" value="Unassembled WGS sequence"/>
</dbReference>
<evidence type="ECO:0000313" key="3">
    <source>
        <dbReference type="EMBL" id="KKS98706.1"/>
    </source>
</evidence>
<feature type="transmembrane region" description="Helical" evidence="2">
    <location>
        <begin position="27"/>
        <end position="48"/>
    </location>
</feature>
<name>A0A0G1FUP4_9BACT</name>
<evidence type="ECO:0000256" key="1">
    <source>
        <dbReference type="SAM" id="MobiDB-lite"/>
    </source>
</evidence>
<dbReference type="STRING" id="1618443.UV73_C0001G0227"/>
<dbReference type="EMBL" id="LCFP01000001">
    <property type="protein sequence ID" value="KKS98706.1"/>
    <property type="molecule type" value="Genomic_DNA"/>
</dbReference>
<reference evidence="3 4" key="1">
    <citation type="journal article" date="2015" name="Nature">
        <title>rRNA introns, odd ribosomes, and small enigmatic genomes across a large radiation of phyla.</title>
        <authorList>
            <person name="Brown C.T."/>
            <person name="Hug L.A."/>
            <person name="Thomas B.C."/>
            <person name="Sharon I."/>
            <person name="Castelle C.J."/>
            <person name="Singh A."/>
            <person name="Wilkins M.J."/>
            <person name="Williams K.H."/>
            <person name="Banfield J.F."/>
        </authorList>
    </citation>
    <scope>NUCLEOTIDE SEQUENCE [LARGE SCALE GENOMIC DNA]</scope>
</reference>
<feature type="region of interest" description="Disordered" evidence="1">
    <location>
        <begin position="75"/>
        <end position="107"/>
    </location>
</feature>
<keyword evidence="2" id="KW-0472">Membrane</keyword>
<organism evidence="3 4">
    <name type="scientific">Candidatus Gottesmanbacteria bacterium GW2011_GWA2_43_14</name>
    <dbReference type="NCBI Taxonomy" id="1618443"/>
    <lineage>
        <taxon>Bacteria</taxon>
        <taxon>Candidatus Gottesmaniibacteriota</taxon>
    </lineage>
</organism>
<proteinExistence type="predicted"/>
<dbReference type="AlphaFoldDB" id="A0A0G1FUP4"/>